<evidence type="ECO:0000313" key="3">
    <source>
        <dbReference type="EMBL" id="ASK78103.1"/>
    </source>
</evidence>
<name>A0A220VDT1_9GAMM</name>
<dbReference type="PANTHER" id="PTHR46401">
    <property type="entry name" value="GLYCOSYLTRANSFERASE WBBK-RELATED"/>
    <property type="match status" value="1"/>
</dbReference>
<protein>
    <submittedName>
        <fullName evidence="3">Glycosyltransferase WbuB</fullName>
    </submittedName>
</protein>
<gene>
    <name evidence="3" type="ORF">CF386_03155</name>
</gene>
<evidence type="ECO:0000259" key="2">
    <source>
        <dbReference type="Pfam" id="PF00534"/>
    </source>
</evidence>
<dbReference type="EMBL" id="CP022355">
    <property type="protein sequence ID" value="ASK78103.1"/>
    <property type="molecule type" value="Genomic_DNA"/>
</dbReference>
<dbReference type="InterPro" id="IPR001296">
    <property type="entry name" value="Glyco_trans_1"/>
</dbReference>
<dbReference type="Gene3D" id="3.40.50.2000">
    <property type="entry name" value="Glycogen Phosphorylase B"/>
    <property type="match status" value="2"/>
</dbReference>
<evidence type="ECO:0000256" key="1">
    <source>
        <dbReference type="ARBA" id="ARBA00022679"/>
    </source>
</evidence>
<dbReference type="KEGG" id="pmai:CF386_03155"/>
<dbReference type="AlphaFoldDB" id="A0A220VDT1"/>
<dbReference type="SUPFAM" id="SSF53756">
    <property type="entry name" value="UDP-Glycosyltransferase/glycogen phosphorylase"/>
    <property type="match status" value="1"/>
</dbReference>
<keyword evidence="1 3" id="KW-0808">Transferase</keyword>
<dbReference type="RefSeq" id="WP_089073012.1">
    <property type="nucleotide sequence ID" value="NZ_CBCSAM010000012.1"/>
</dbReference>
<dbReference type="GO" id="GO:0016757">
    <property type="term" value="F:glycosyltransferase activity"/>
    <property type="evidence" value="ECO:0007669"/>
    <property type="project" value="InterPro"/>
</dbReference>
<dbReference type="CDD" id="cd03794">
    <property type="entry name" value="GT4_WbuB-like"/>
    <property type="match status" value="1"/>
</dbReference>
<proteinExistence type="predicted"/>
<organism evidence="3 4">
    <name type="scientific">Paraphotobacterium marinum</name>
    <dbReference type="NCBI Taxonomy" id="1755811"/>
    <lineage>
        <taxon>Bacteria</taxon>
        <taxon>Pseudomonadati</taxon>
        <taxon>Pseudomonadota</taxon>
        <taxon>Gammaproteobacteria</taxon>
        <taxon>Vibrionales</taxon>
        <taxon>Vibrionaceae</taxon>
        <taxon>Paraphotobacterium</taxon>
    </lineage>
</organism>
<dbReference type="Proteomes" id="UP000242175">
    <property type="component" value="Chromosome large"/>
</dbReference>
<sequence>MNIILIADEYIPLSRKVQPKMQHELAVHLVNEGHNVTALMPTFRKEKLRETIDGVDVIRYKIGVNKNTSKVRRLISELSLSRKAWKGFKNNYCLKPELVVYFSPPIFFGKLIQKIKRKYNATSYLVLRDFFPQWVIDQGMIKEKSLIAKFFRHYEQISYESADKIGVMSPENLKWFNQYTCNKYKNITEVLYNWVDKSFLEPIAPNKDFRRKYNLESKTIMIYGGNIGHAQDMMNIVRLGAGLQHLTQVHIVIIGQGDEYELVESEIKRLKLENITLLPGVSQNEYFAIQKISDIGLFCLHRDHKTHNFPGKILGYLAQGLPVLGCVNSGNDLKELINDSGAGLISVSGEDSKLLQNAINLIHDTDGRENMRKNSLALLVSCFSVDAAATQVIK</sequence>
<keyword evidence="4" id="KW-1185">Reference proteome</keyword>
<evidence type="ECO:0000313" key="4">
    <source>
        <dbReference type="Proteomes" id="UP000242175"/>
    </source>
</evidence>
<dbReference type="OrthoDB" id="9787293at2"/>
<dbReference type="PANTHER" id="PTHR46401:SF2">
    <property type="entry name" value="GLYCOSYLTRANSFERASE WBBK-RELATED"/>
    <property type="match status" value="1"/>
</dbReference>
<reference evidence="3 4" key="1">
    <citation type="journal article" date="2016" name="Int. J. Syst. Evol. Microbiol.">
        <title>Paraphotobacterium marinum gen. nov., sp. nov., a member of the family Vibrionaceae, isolated from surface seawater.</title>
        <authorList>
            <person name="Huang Z."/>
            <person name="Dong C."/>
            <person name="Shao Z."/>
        </authorList>
    </citation>
    <scope>NUCLEOTIDE SEQUENCE [LARGE SCALE GENOMIC DNA]</scope>
    <source>
        <strain evidence="3 4">NSCS20N07D</strain>
    </source>
</reference>
<accession>A0A220VDT1</accession>
<dbReference type="GO" id="GO:0009103">
    <property type="term" value="P:lipopolysaccharide biosynthetic process"/>
    <property type="evidence" value="ECO:0007669"/>
    <property type="project" value="TreeGrafter"/>
</dbReference>
<feature type="domain" description="Glycosyl transferase family 1" evidence="2">
    <location>
        <begin position="208"/>
        <end position="375"/>
    </location>
</feature>
<dbReference type="Pfam" id="PF00534">
    <property type="entry name" value="Glycos_transf_1"/>
    <property type="match status" value="1"/>
</dbReference>